<reference evidence="1" key="1">
    <citation type="submission" date="2020-09" db="EMBL/GenBank/DDBJ databases">
        <title>Genome-Enabled Discovery of Anthraquinone Biosynthesis in Senna tora.</title>
        <authorList>
            <person name="Kang S.-H."/>
            <person name="Pandey R.P."/>
            <person name="Lee C.-M."/>
            <person name="Sim J.-S."/>
            <person name="Jeong J.-T."/>
            <person name="Choi B.-S."/>
            <person name="Jung M."/>
            <person name="Ginzburg D."/>
            <person name="Zhao K."/>
            <person name="Won S.Y."/>
            <person name="Oh T.-J."/>
            <person name="Yu Y."/>
            <person name="Kim N.-H."/>
            <person name="Lee O.R."/>
            <person name="Lee T.-H."/>
            <person name="Bashyal P."/>
            <person name="Kim T.-S."/>
            <person name="Lee W.-H."/>
            <person name="Kawkins C."/>
            <person name="Kim C.-K."/>
            <person name="Kim J.S."/>
            <person name="Ahn B.O."/>
            <person name="Rhee S.Y."/>
            <person name="Sohng J.K."/>
        </authorList>
    </citation>
    <scope>NUCLEOTIDE SEQUENCE</scope>
    <source>
        <tissue evidence="1">Leaf</tissue>
    </source>
</reference>
<dbReference type="AlphaFoldDB" id="A0A834WKS6"/>
<dbReference type="EMBL" id="JAAIUW010000006">
    <property type="protein sequence ID" value="KAF7826955.1"/>
    <property type="molecule type" value="Genomic_DNA"/>
</dbReference>
<keyword evidence="2" id="KW-1185">Reference proteome</keyword>
<sequence length="51" mass="5650">MFCQQTQMYNDASSVSSHRIIVDLLLPPGNIVAAIPDEAVAKAIIPFFPYR</sequence>
<evidence type="ECO:0000313" key="2">
    <source>
        <dbReference type="Proteomes" id="UP000634136"/>
    </source>
</evidence>
<gene>
    <name evidence="1" type="ORF">G2W53_018119</name>
</gene>
<evidence type="ECO:0000313" key="1">
    <source>
        <dbReference type="EMBL" id="KAF7826955.1"/>
    </source>
</evidence>
<accession>A0A834WKS6</accession>
<name>A0A834WKS6_9FABA</name>
<protein>
    <submittedName>
        <fullName evidence="1">Uncharacterized protein</fullName>
    </submittedName>
</protein>
<comment type="caution">
    <text evidence="1">The sequence shown here is derived from an EMBL/GenBank/DDBJ whole genome shotgun (WGS) entry which is preliminary data.</text>
</comment>
<dbReference type="Proteomes" id="UP000634136">
    <property type="component" value="Unassembled WGS sequence"/>
</dbReference>
<proteinExistence type="predicted"/>
<organism evidence="1 2">
    <name type="scientific">Senna tora</name>
    <dbReference type="NCBI Taxonomy" id="362788"/>
    <lineage>
        <taxon>Eukaryota</taxon>
        <taxon>Viridiplantae</taxon>
        <taxon>Streptophyta</taxon>
        <taxon>Embryophyta</taxon>
        <taxon>Tracheophyta</taxon>
        <taxon>Spermatophyta</taxon>
        <taxon>Magnoliopsida</taxon>
        <taxon>eudicotyledons</taxon>
        <taxon>Gunneridae</taxon>
        <taxon>Pentapetalae</taxon>
        <taxon>rosids</taxon>
        <taxon>fabids</taxon>
        <taxon>Fabales</taxon>
        <taxon>Fabaceae</taxon>
        <taxon>Caesalpinioideae</taxon>
        <taxon>Cassia clade</taxon>
        <taxon>Senna</taxon>
    </lineage>
</organism>